<dbReference type="EMBL" id="JAUHHV010000002">
    <property type="protein sequence ID" value="KAK1433191.1"/>
    <property type="molecule type" value="Genomic_DNA"/>
</dbReference>
<dbReference type="AlphaFoldDB" id="A0AAD8L5V8"/>
<reference evidence="1" key="1">
    <citation type="journal article" date="2023" name="bioRxiv">
        <title>Improved chromosome-level genome assembly for marigold (Tagetes erecta).</title>
        <authorList>
            <person name="Jiang F."/>
            <person name="Yuan L."/>
            <person name="Wang S."/>
            <person name="Wang H."/>
            <person name="Xu D."/>
            <person name="Wang A."/>
            <person name="Fan W."/>
        </authorList>
    </citation>
    <scope>NUCLEOTIDE SEQUENCE</scope>
    <source>
        <strain evidence="1">WSJ</strain>
        <tissue evidence="1">Leaf</tissue>
    </source>
</reference>
<keyword evidence="2" id="KW-1185">Reference proteome</keyword>
<comment type="caution">
    <text evidence="1">The sequence shown here is derived from an EMBL/GenBank/DDBJ whole genome shotgun (WGS) entry which is preliminary data.</text>
</comment>
<evidence type="ECO:0000313" key="1">
    <source>
        <dbReference type="EMBL" id="KAK1433191.1"/>
    </source>
</evidence>
<evidence type="ECO:0000313" key="2">
    <source>
        <dbReference type="Proteomes" id="UP001229421"/>
    </source>
</evidence>
<dbReference type="Proteomes" id="UP001229421">
    <property type="component" value="Unassembled WGS sequence"/>
</dbReference>
<sequence>MLESKAFSLSSSVQGFCNTSNLKVKSLCYQYLLPTKNHIISCYFCLKITKGSSFLNKVKRVYHNLKL</sequence>
<proteinExistence type="predicted"/>
<name>A0AAD8L5V8_TARER</name>
<organism evidence="1 2">
    <name type="scientific">Tagetes erecta</name>
    <name type="common">African marigold</name>
    <dbReference type="NCBI Taxonomy" id="13708"/>
    <lineage>
        <taxon>Eukaryota</taxon>
        <taxon>Viridiplantae</taxon>
        <taxon>Streptophyta</taxon>
        <taxon>Embryophyta</taxon>
        <taxon>Tracheophyta</taxon>
        <taxon>Spermatophyta</taxon>
        <taxon>Magnoliopsida</taxon>
        <taxon>eudicotyledons</taxon>
        <taxon>Gunneridae</taxon>
        <taxon>Pentapetalae</taxon>
        <taxon>asterids</taxon>
        <taxon>campanulids</taxon>
        <taxon>Asterales</taxon>
        <taxon>Asteraceae</taxon>
        <taxon>Asteroideae</taxon>
        <taxon>Heliantheae alliance</taxon>
        <taxon>Tageteae</taxon>
        <taxon>Tagetes</taxon>
    </lineage>
</organism>
<protein>
    <submittedName>
        <fullName evidence="1">Uncharacterized protein</fullName>
    </submittedName>
</protein>
<gene>
    <name evidence="1" type="ORF">QVD17_10099</name>
</gene>
<accession>A0AAD8L5V8</accession>